<keyword evidence="5" id="KW-0408">Iron</keyword>
<evidence type="ECO:0000256" key="7">
    <source>
        <dbReference type="ARBA" id="ARBA00034078"/>
    </source>
</evidence>
<evidence type="ECO:0000313" key="12">
    <source>
        <dbReference type="Proteomes" id="UP000275394"/>
    </source>
</evidence>
<dbReference type="InterPro" id="IPR052371">
    <property type="entry name" value="BFD-associated_ferredoxin"/>
</dbReference>
<protein>
    <recommendedName>
        <fullName evidence="8">Bacterioferritin-associated ferredoxin</fullName>
    </recommendedName>
</protein>
<accession>A0A3N2D5C2</accession>
<dbReference type="Gene3D" id="1.10.10.1100">
    <property type="entry name" value="BFD-like [2Fe-2S]-binding domain"/>
    <property type="match status" value="1"/>
</dbReference>
<evidence type="ECO:0000256" key="2">
    <source>
        <dbReference type="ARBA" id="ARBA00022714"/>
    </source>
</evidence>
<evidence type="ECO:0000256" key="9">
    <source>
        <dbReference type="ARBA" id="ARBA00046332"/>
    </source>
</evidence>
<name>A0A3N2D5C2_9GAMM</name>
<proteinExistence type="inferred from homology"/>
<organism evidence="11 12">
    <name type="scientific">Sinobacterium caligoides</name>
    <dbReference type="NCBI Taxonomy" id="933926"/>
    <lineage>
        <taxon>Bacteria</taxon>
        <taxon>Pseudomonadati</taxon>
        <taxon>Pseudomonadota</taxon>
        <taxon>Gammaproteobacteria</taxon>
        <taxon>Cellvibrionales</taxon>
        <taxon>Spongiibacteraceae</taxon>
        <taxon>Sinobacterium</taxon>
    </lineage>
</organism>
<dbReference type="EMBL" id="RKHR01000010">
    <property type="protein sequence ID" value="ROR94882.1"/>
    <property type="molecule type" value="Genomic_DNA"/>
</dbReference>
<comment type="similarity">
    <text evidence="9">Belongs to the Bfd family.</text>
</comment>
<dbReference type="GO" id="GO:0051537">
    <property type="term" value="F:2 iron, 2 sulfur cluster binding"/>
    <property type="evidence" value="ECO:0007669"/>
    <property type="project" value="UniProtKB-KW"/>
</dbReference>
<evidence type="ECO:0000256" key="5">
    <source>
        <dbReference type="ARBA" id="ARBA00023004"/>
    </source>
</evidence>
<keyword evidence="4" id="KW-0249">Electron transport</keyword>
<evidence type="ECO:0000256" key="4">
    <source>
        <dbReference type="ARBA" id="ARBA00022982"/>
    </source>
</evidence>
<evidence type="ECO:0000256" key="8">
    <source>
        <dbReference type="ARBA" id="ARBA00039386"/>
    </source>
</evidence>
<dbReference type="PANTHER" id="PTHR37424">
    <property type="entry name" value="BACTERIOFERRITIN-ASSOCIATED FERREDOXIN"/>
    <property type="match status" value="1"/>
</dbReference>
<feature type="domain" description="BFD-like [2Fe-2S]-binding" evidence="10">
    <location>
        <begin position="7"/>
        <end position="56"/>
    </location>
</feature>
<keyword evidence="6" id="KW-0411">Iron-sulfur</keyword>
<dbReference type="AlphaFoldDB" id="A0A3N2D5C2"/>
<reference evidence="11 12" key="1">
    <citation type="submission" date="2018-11" db="EMBL/GenBank/DDBJ databases">
        <title>Genomic Encyclopedia of Type Strains, Phase IV (KMG-IV): sequencing the most valuable type-strain genomes for metagenomic binning, comparative biology and taxonomic classification.</title>
        <authorList>
            <person name="Goeker M."/>
        </authorList>
    </citation>
    <scope>NUCLEOTIDE SEQUENCE [LARGE SCALE GENOMIC DNA]</scope>
    <source>
        <strain evidence="11 12">DSM 100316</strain>
    </source>
</reference>
<dbReference type="Proteomes" id="UP000275394">
    <property type="component" value="Unassembled WGS sequence"/>
</dbReference>
<comment type="cofactor">
    <cofactor evidence="7">
        <name>[2Fe-2S] cluster</name>
        <dbReference type="ChEBI" id="CHEBI:190135"/>
    </cofactor>
</comment>
<evidence type="ECO:0000259" key="10">
    <source>
        <dbReference type="Pfam" id="PF04324"/>
    </source>
</evidence>
<keyword evidence="1" id="KW-0813">Transport</keyword>
<keyword evidence="3" id="KW-0479">Metal-binding</keyword>
<keyword evidence="12" id="KW-1185">Reference proteome</keyword>
<dbReference type="Pfam" id="PF04324">
    <property type="entry name" value="Fer2_BFD"/>
    <property type="match status" value="1"/>
</dbReference>
<evidence type="ECO:0000256" key="3">
    <source>
        <dbReference type="ARBA" id="ARBA00022723"/>
    </source>
</evidence>
<dbReference type="InterPro" id="IPR041854">
    <property type="entry name" value="BFD-like_2Fe2S-bd_dom_sf"/>
</dbReference>
<dbReference type="CDD" id="cd19945">
    <property type="entry name" value="Fer2_BFD"/>
    <property type="match status" value="1"/>
</dbReference>
<evidence type="ECO:0000256" key="1">
    <source>
        <dbReference type="ARBA" id="ARBA00022448"/>
    </source>
</evidence>
<evidence type="ECO:0000313" key="11">
    <source>
        <dbReference type="EMBL" id="ROR94882.1"/>
    </source>
</evidence>
<evidence type="ECO:0000256" key="6">
    <source>
        <dbReference type="ARBA" id="ARBA00023014"/>
    </source>
</evidence>
<dbReference type="PANTHER" id="PTHR37424:SF1">
    <property type="entry name" value="BACTERIOFERRITIN-ASSOCIATED FERREDOXIN"/>
    <property type="match status" value="1"/>
</dbReference>
<dbReference type="InterPro" id="IPR007419">
    <property type="entry name" value="BFD-like_2Fe2S-bd_dom"/>
</dbReference>
<gene>
    <name evidence="11" type="ORF">EDC56_3868</name>
</gene>
<dbReference type="GO" id="GO:0046872">
    <property type="term" value="F:metal ion binding"/>
    <property type="evidence" value="ECO:0007669"/>
    <property type="project" value="UniProtKB-KW"/>
</dbReference>
<keyword evidence="2" id="KW-0001">2Fe-2S</keyword>
<comment type="caution">
    <text evidence="11">The sequence shown here is derived from an EMBL/GenBank/DDBJ whole genome shotgun (WGS) entry which is preliminary data.</text>
</comment>
<sequence length="70" mass="7690">MGTRAMYICLCKGITDNQIRDAVEDGVNNVRELRDLLGIASQCGKCGKEAKRVINESLHCARSNTAFYPA</sequence>